<evidence type="ECO:0000313" key="2">
    <source>
        <dbReference type="Proteomes" id="UP001310387"/>
    </source>
</evidence>
<organism evidence="1 2">
    <name type="scientific">Isoptericola haloaureus</name>
    <dbReference type="NCBI Taxonomy" id="1542902"/>
    <lineage>
        <taxon>Bacteria</taxon>
        <taxon>Bacillati</taxon>
        <taxon>Actinomycetota</taxon>
        <taxon>Actinomycetes</taxon>
        <taxon>Micrococcales</taxon>
        <taxon>Promicromonosporaceae</taxon>
        <taxon>Isoptericola</taxon>
    </lineage>
</organism>
<keyword evidence="2" id="KW-1185">Reference proteome</keyword>
<reference evidence="1" key="2">
    <citation type="submission" date="2024-02" db="EMBL/GenBank/DDBJ databases">
        <authorList>
            <person name="Prathaban M."/>
            <person name="Mythili R."/>
            <person name="Sharmila Devi N."/>
            <person name="Sobanaa M."/>
            <person name="Prathiviraj R."/>
            <person name="Selvin J."/>
        </authorList>
    </citation>
    <scope>NUCLEOTIDE SEQUENCE</scope>
    <source>
        <strain evidence="1">MP1014</strain>
    </source>
</reference>
<reference evidence="1" key="1">
    <citation type="journal article" date="2024" name="Antonie Van Leeuwenhoek">
        <title>Isoptericola haloaureus sp. nov., a dimorphic actinobacterium isolated from mangrove sediments of southeast India, implicating biosaline agricultural significance through nitrogen fixation and salt tolerance genes.</title>
        <authorList>
            <person name="Prathaban M."/>
            <person name="Prathiviraj R."/>
            <person name="Ravichandran M."/>
            <person name="Natarajan S.D."/>
            <person name="Sobanaa M."/>
            <person name="Hari Krishna Kumar S."/>
            <person name="Chandrasekar V."/>
            <person name="Selvin J."/>
        </authorList>
    </citation>
    <scope>NUCLEOTIDE SEQUENCE</scope>
    <source>
        <strain evidence="1">MP1014</strain>
    </source>
</reference>
<evidence type="ECO:0000313" key="1">
    <source>
        <dbReference type="EMBL" id="MEG3614442.1"/>
    </source>
</evidence>
<comment type="caution">
    <text evidence="1">The sequence shown here is derived from an EMBL/GenBank/DDBJ whole genome shotgun (WGS) entry which is preliminary data.</text>
</comment>
<sequence>MARLLLDAAFDRPAQRSAALDRATGSEIWEAGRLHRVTPAIARAVRGWDELPDGWAPALRSARERQLLRHLQALEDLKGIGAALDRAGIAWAAVKGATLASVVWPHADMREYFDLDLLVQPAAFRDAVRIVEDVGGRLLDRNWPALRSSRRGELAMVGRHGTHVDVHWHLAVAPSVRRAFPLDVDAMLARRRRRELSGISVPMLDAEDQALHVAVHAAQAGANRLMWLADAYYVTADVAWDELARRSRAARASVPVALVLDRAYRVAGHDGVGCEELAGVASNAWGRLARSRDARHPFPGLPGDARLGGGVYAAARPSAAVSAGQLAAKHVQARLIGWRHRAGRDAVRPLQEDVPDVAAREAYFATAVSGGRR</sequence>
<dbReference type="RefSeq" id="WP_332901240.1">
    <property type="nucleotide sequence ID" value="NZ_JBAGLP010000110.1"/>
</dbReference>
<dbReference type="Pfam" id="PF14907">
    <property type="entry name" value="NTP_transf_5"/>
    <property type="match status" value="1"/>
</dbReference>
<dbReference type="InterPro" id="IPR039498">
    <property type="entry name" value="NTP_transf_5"/>
</dbReference>
<proteinExistence type="predicted"/>
<dbReference type="Proteomes" id="UP001310387">
    <property type="component" value="Unassembled WGS sequence"/>
</dbReference>
<protein>
    <submittedName>
        <fullName evidence="1">Nucleotidyltransferase family protein</fullName>
    </submittedName>
</protein>
<accession>A0ABU7Z4N1</accession>
<name>A0ABU7Z4N1_9MICO</name>
<gene>
    <name evidence="1" type="ORF">V5O49_04820</name>
</gene>
<dbReference type="EMBL" id="JBAGLP010000110">
    <property type="protein sequence ID" value="MEG3614442.1"/>
    <property type="molecule type" value="Genomic_DNA"/>
</dbReference>